<sequence>MHSIRMRRIAVLLGAAVLCLAAPAQSFADSGTAPKAAYCGTDRATGLAVSATGNVSCGAALQAAAAYTKAWHGTAAKPVQVRRAGTTWQCQERPGDPNPYQACVDTHDHTRLVTLSS</sequence>
<name>A0ABV4SZ36_9ACTN</name>
<keyword evidence="3" id="KW-1185">Reference proteome</keyword>
<dbReference type="RefSeq" id="WP_372567495.1">
    <property type="nucleotide sequence ID" value="NZ_JBGOSP010000071.1"/>
</dbReference>
<keyword evidence="1" id="KW-0732">Signal</keyword>
<proteinExistence type="predicted"/>
<dbReference type="EMBL" id="JBGOSP010000071">
    <property type="protein sequence ID" value="MFA3843700.1"/>
    <property type="molecule type" value="Genomic_DNA"/>
</dbReference>
<dbReference type="Proteomes" id="UP001571476">
    <property type="component" value="Unassembled WGS sequence"/>
</dbReference>
<gene>
    <name evidence="2" type="ORF">ACEG43_47775</name>
</gene>
<feature type="chain" id="PRO_5045965294" description="Secreted protein" evidence="1">
    <location>
        <begin position="29"/>
        <end position="117"/>
    </location>
</feature>
<evidence type="ECO:0000256" key="1">
    <source>
        <dbReference type="SAM" id="SignalP"/>
    </source>
</evidence>
<organism evidence="2 3">
    <name type="scientific">Streptomyces aureus</name>
    <dbReference type="NCBI Taxonomy" id="193461"/>
    <lineage>
        <taxon>Bacteria</taxon>
        <taxon>Bacillati</taxon>
        <taxon>Actinomycetota</taxon>
        <taxon>Actinomycetes</taxon>
        <taxon>Kitasatosporales</taxon>
        <taxon>Streptomycetaceae</taxon>
        <taxon>Streptomyces</taxon>
    </lineage>
</organism>
<evidence type="ECO:0000313" key="3">
    <source>
        <dbReference type="Proteomes" id="UP001571476"/>
    </source>
</evidence>
<feature type="signal peptide" evidence="1">
    <location>
        <begin position="1"/>
        <end position="28"/>
    </location>
</feature>
<accession>A0ABV4SZ36</accession>
<evidence type="ECO:0008006" key="4">
    <source>
        <dbReference type="Google" id="ProtNLM"/>
    </source>
</evidence>
<protein>
    <recommendedName>
        <fullName evidence="4">Secreted protein</fullName>
    </recommendedName>
</protein>
<comment type="caution">
    <text evidence="2">The sequence shown here is derived from an EMBL/GenBank/DDBJ whole genome shotgun (WGS) entry which is preliminary data.</text>
</comment>
<reference evidence="2 3" key="1">
    <citation type="submission" date="2024-08" db="EMBL/GenBank/DDBJ databases">
        <title>Genome sequence of Streptomyces aureus CACIA-1.46HGO.</title>
        <authorList>
            <person name="Evangelista-Martinez Z."/>
        </authorList>
    </citation>
    <scope>NUCLEOTIDE SEQUENCE [LARGE SCALE GENOMIC DNA]</scope>
    <source>
        <strain evidence="2 3">CACIA-1.46HGO</strain>
    </source>
</reference>
<evidence type="ECO:0000313" key="2">
    <source>
        <dbReference type="EMBL" id="MFA3843700.1"/>
    </source>
</evidence>